<evidence type="ECO:0000256" key="6">
    <source>
        <dbReference type="ARBA" id="ARBA00022989"/>
    </source>
</evidence>
<name>A0A3S2X1X8_9BURK</name>
<dbReference type="PANTHER" id="PTHR43357">
    <property type="entry name" value="INNER MEMBRANE ABC TRANSPORTER PERMEASE PROTEIN YDCV"/>
    <property type="match status" value="1"/>
</dbReference>
<comment type="similarity">
    <text evidence="8">Belongs to the binding-protein-dependent transport system permease family.</text>
</comment>
<proteinExistence type="inferred from homology"/>
<gene>
    <name evidence="10" type="ORF">ENE75_07085</name>
</gene>
<dbReference type="PROSITE" id="PS50928">
    <property type="entry name" value="ABC_TM1"/>
    <property type="match status" value="2"/>
</dbReference>
<feature type="transmembrane region" description="Helical" evidence="8">
    <location>
        <begin position="344"/>
        <end position="365"/>
    </location>
</feature>
<feature type="domain" description="ABC transmembrane type-1" evidence="9">
    <location>
        <begin position="307"/>
        <end position="509"/>
    </location>
</feature>
<dbReference type="GO" id="GO:0055085">
    <property type="term" value="P:transmembrane transport"/>
    <property type="evidence" value="ECO:0007669"/>
    <property type="project" value="InterPro"/>
</dbReference>
<protein>
    <submittedName>
        <fullName evidence="10">ABC transporter permease subunit</fullName>
    </submittedName>
</protein>
<dbReference type="InterPro" id="IPR000515">
    <property type="entry name" value="MetI-like"/>
</dbReference>
<organism evidence="10 11">
    <name type="scientific">Rubrivivax albus</name>
    <dbReference type="NCBI Taxonomy" id="2499835"/>
    <lineage>
        <taxon>Bacteria</taxon>
        <taxon>Pseudomonadati</taxon>
        <taxon>Pseudomonadota</taxon>
        <taxon>Betaproteobacteria</taxon>
        <taxon>Burkholderiales</taxon>
        <taxon>Sphaerotilaceae</taxon>
        <taxon>Rubrivivax</taxon>
    </lineage>
</organism>
<evidence type="ECO:0000256" key="1">
    <source>
        <dbReference type="ARBA" id="ARBA00004429"/>
    </source>
</evidence>
<feature type="transmembrane region" description="Helical" evidence="8">
    <location>
        <begin position="85"/>
        <end position="108"/>
    </location>
</feature>
<comment type="subcellular location">
    <subcellularLocation>
        <location evidence="1">Cell inner membrane</location>
        <topology evidence="1">Multi-pass membrane protein</topology>
    </subcellularLocation>
    <subcellularLocation>
        <location evidence="8">Cell membrane</location>
        <topology evidence="8">Multi-pass membrane protein</topology>
    </subcellularLocation>
</comment>
<feature type="transmembrane region" description="Helical" evidence="8">
    <location>
        <begin position="311"/>
        <end position="332"/>
    </location>
</feature>
<dbReference type="RefSeq" id="WP_128197253.1">
    <property type="nucleotide sequence ID" value="NZ_SACT01000002.1"/>
</dbReference>
<evidence type="ECO:0000256" key="8">
    <source>
        <dbReference type="RuleBase" id="RU363032"/>
    </source>
</evidence>
<dbReference type="CDD" id="cd06261">
    <property type="entry name" value="TM_PBP2"/>
    <property type="match status" value="2"/>
</dbReference>
<feature type="transmembrane region" description="Helical" evidence="8">
    <location>
        <begin position="260"/>
        <end position="281"/>
    </location>
</feature>
<keyword evidence="6 8" id="KW-1133">Transmembrane helix</keyword>
<evidence type="ECO:0000256" key="2">
    <source>
        <dbReference type="ARBA" id="ARBA00022448"/>
    </source>
</evidence>
<keyword evidence="7 8" id="KW-0472">Membrane</keyword>
<feature type="transmembrane region" description="Helical" evidence="8">
    <location>
        <begin position="486"/>
        <end position="506"/>
    </location>
</feature>
<sequence length="518" mass="54859">MTSLARAVLALALGGLALLPALVLLGQALPVLGQGGWLAHFASTTLPHQALASLAVAAEAVAVALAAGAVPAVAVARYEFSGRRVVTALALLPLLLSPSVAATTWTVVYAHEFFVSGHALALQHGLSASPYVFVIFRVAATRMPRAFGELAASLGLGILGRIWRVHLPLLAVPAAASAVIVGALAVGDYAAAERLGVPTLSVGILNLWLSTQSVTVAAIVSTVVAVPAVLAVAVAAWAATSLMSQNPVTAAAAAAGRRRIAPLWGAGIVAWTLLAAMPGFFAPEAQLVRWAIERWSRTRFEAIPGDVANTLVTALGTTALVALAIALVVLVMRSGHRSRWAERLPWLFLTNFFLPTLVLALAFVMMTSDASWLGRWLGDWRDTRWMIAVPEALRLMPFAMLPVLDAMRRTPPAMVEAARAFGAGPVAARLTAYAGHVAPAWLLGCALVFMEAIKALDAALTLQPFGFSSLALKIYAFSRHQNMDRAAIWVLLSQALMLLPWLLLWWRLDRLDARRGPA</sequence>
<dbReference type="AlphaFoldDB" id="A0A3S2X1X8"/>
<evidence type="ECO:0000256" key="4">
    <source>
        <dbReference type="ARBA" id="ARBA00022519"/>
    </source>
</evidence>
<comment type="caution">
    <text evidence="10">The sequence shown here is derived from an EMBL/GenBank/DDBJ whole genome shotgun (WGS) entry which is preliminary data.</text>
</comment>
<evidence type="ECO:0000256" key="3">
    <source>
        <dbReference type="ARBA" id="ARBA00022475"/>
    </source>
</evidence>
<keyword evidence="11" id="KW-1185">Reference proteome</keyword>
<dbReference type="GO" id="GO:0005886">
    <property type="term" value="C:plasma membrane"/>
    <property type="evidence" value="ECO:0007669"/>
    <property type="project" value="UniProtKB-SubCell"/>
</dbReference>
<keyword evidence="3" id="KW-1003">Cell membrane</keyword>
<reference evidence="10 11" key="1">
    <citation type="submission" date="2019-01" db="EMBL/GenBank/DDBJ databases">
        <authorList>
            <person name="Chen W.-M."/>
        </authorList>
    </citation>
    <scope>NUCLEOTIDE SEQUENCE [LARGE SCALE GENOMIC DNA]</scope>
    <source>
        <strain evidence="10 11">ICH-3</strain>
    </source>
</reference>
<feature type="transmembrane region" description="Helical" evidence="8">
    <location>
        <begin position="120"/>
        <end position="139"/>
    </location>
</feature>
<feature type="transmembrane region" description="Helical" evidence="8">
    <location>
        <begin position="169"/>
        <end position="187"/>
    </location>
</feature>
<dbReference type="InterPro" id="IPR035906">
    <property type="entry name" value="MetI-like_sf"/>
</dbReference>
<evidence type="ECO:0000313" key="10">
    <source>
        <dbReference type="EMBL" id="RVT52214.1"/>
    </source>
</evidence>
<feature type="domain" description="ABC transmembrane type-1" evidence="9">
    <location>
        <begin position="50"/>
        <end position="235"/>
    </location>
</feature>
<keyword evidence="4" id="KW-0997">Cell inner membrane</keyword>
<evidence type="ECO:0000259" key="9">
    <source>
        <dbReference type="PROSITE" id="PS50928"/>
    </source>
</evidence>
<dbReference type="Gene3D" id="1.10.3720.10">
    <property type="entry name" value="MetI-like"/>
    <property type="match status" value="2"/>
</dbReference>
<dbReference type="OrthoDB" id="9150018at2"/>
<evidence type="ECO:0000313" key="11">
    <source>
        <dbReference type="Proteomes" id="UP000288178"/>
    </source>
</evidence>
<feature type="transmembrane region" description="Helical" evidence="8">
    <location>
        <begin position="49"/>
        <end position="73"/>
    </location>
</feature>
<keyword evidence="2 8" id="KW-0813">Transport</keyword>
<feature type="transmembrane region" description="Helical" evidence="8">
    <location>
        <begin position="216"/>
        <end position="239"/>
    </location>
</feature>
<dbReference type="Proteomes" id="UP000288178">
    <property type="component" value="Unassembled WGS sequence"/>
</dbReference>
<dbReference type="SUPFAM" id="SSF161098">
    <property type="entry name" value="MetI-like"/>
    <property type="match status" value="2"/>
</dbReference>
<evidence type="ECO:0000256" key="7">
    <source>
        <dbReference type="ARBA" id="ARBA00023136"/>
    </source>
</evidence>
<dbReference type="EMBL" id="SACT01000002">
    <property type="protein sequence ID" value="RVT52214.1"/>
    <property type="molecule type" value="Genomic_DNA"/>
</dbReference>
<keyword evidence="5 8" id="KW-0812">Transmembrane</keyword>
<dbReference type="PANTHER" id="PTHR43357:SF4">
    <property type="entry name" value="INNER MEMBRANE ABC TRANSPORTER PERMEASE PROTEIN YDCV"/>
    <property type="match status" value="1"/>
</dbReference>
<evidence type="ECO:0000256" key="5">
    <source>
        <dbReference type="ARBA" id="ARBA00022692"/>
    </source>
</evidence>
<accession>A0A3S2X1X8</accession>
<dbReference type="Pfam" id="PF00528">
    <property type="entry name" value="BPD_transp_1"/>
    <property type="match status" value="1"/>
</dbReference>